<dbReference type="Proteomes" id="UP000275267">
    <property type="component" value="Unassembled WGS sequence"/>
</dbReference>
<keyword evidence="3" id="KW-1185">Reference proteome</keyword>
<proteinExistence type="predicted"/>
<evidence type="ECO:0000256" key="1">
    <source>
        <dbReference type="SAM" id="MobiDB-lite"/>
    </source>
</evidence>
<organism evidence="2 3">
    <name type="scientific">Panicum miliaceum</name>
    <name type="common">Proso millet</name>
    <name type="synonym">Broomcorn millet</name>
    <dbReference type="NCBI Taxonomy" id="4540"/>
    <lineage>
        <taxon>Eukaryota</taxon>
        <taxon>Viridiplantae</taxon>
        <taxon>Streptophyta</taxon>
        <taxon>Embryophyta</taxon>
        <taxon>Tracheophyta</taxon>
        <taxon>Spermatophyta</taxon>
        <taxon>Magnoliopsida</taxon>
        <taxon>Liliopsida</taxon>
        <taxon>Poales</taxon>
        <taxon>Poaceae</taxon>
        <taxon>PACMAD clade</taxon>
        <taxon>Panicoideae</taxon>
        <taxon>Panicodae</taxon>
        <taxon>Paniceae</taxon>
        <taxon>Panicinae</taxon>
        <taxon>Panicum</taxon>
        <taxon>Panicum sect. Panicum</taxon>
    </lineage>
</organism>
<gene>
    <name evidence="2" type="ORF">C2845_PM06G26280</name>
</gene>
<protein>
    <submittedName>
        <fullName evidence="2">Uncharacterized protein</fullName>
    </submittedName>
</protein>
<reference evidence="3" key="1">
    <citation type="journal article" date="2019" name="Nat. Commun.">
        <title>The genome of broomcorn millet.</title>
        <authorList>
            <person name="Zou C."/>
            <person name="Miki D."/>
            <person name="Li D."/>
            <person name="Tang Q."/>
            <person name="Xiao L."/>
            <person name="Rajput S."/>
            <person name="Deng P."/>
            <person name="Jia W."/>
            <person name="Huang R."/>
            <person name="Zhang M."/>
            <person name="Sun Y."/>
            <person name="Hu J."/>
            <person name="Fu X."/>
            <person name="Schnable P.S."/>
            <person name="Li F."/>
            <person name="Zhang H."/>
            <person name="Feng B."/>
            <person name="Zhu X."/>
            <person name="Liu R."/>
            <person name="Schnable J.C."/>
            <person name="Zhu J.-K."/>
            <person name="Zhang H."/>
        </authorList>
    </citation>
    <scope>NUCLEOTIDE SEQUENCE [LARGE SCALE GENOMIC DNA]</scope>
</reference>
<evidence type="ECO:0000313" key="2">
    <source>
        <dbReference type="EMBL" id="RLN00681.1"/>
    </source>
</evidence>
<sequence length="88" mass="9614">MSYRTTNGVRSHLIFRGFSESFIQGEGEEKDSYESITEGGGNDGELGDGPSMRDLVSSLISGAIYADIADGKLLVQVRRRQQVVGSKW</sequence>
<dbReference type="AlphaFoldDB" id="A0A3L6REM2"/>
<comment type="caution">
    <text evidence="2">The sequence shown here is derived from an EMBL/GenBank/DDBJ whole genome shotgun (WGS) entry which is preliminary data.</text>
</comment>
<accession>A0A3L6REM2</accession>
<feature type="region of interest" description="Disordered" evidence="1">
    <location>
        <begin position="25"/>
        <end position="49"/>
    </location>
</feature>
<dbReference type="EMBL" id="PQIB02000009">
    <property type="protein sequence ID" value="RLN00681.1"/>
    <property type="molecule type" value="Genomic_DNA"/>
</dbReference>
<name>A0A3L6REM2_PANMI</name>
<evidence type="ECO:0000313" key="3">
    <source>
        <dbReference type="Proteomes" id="UP000275267"/>
    </source>
</evidence>